<dbReference type="GO" id="GO:0004622">
    <property type="term" value="F:phosphatidylcholine lysophospholipase activity"/>
    <property type="evidence" value="ECO:0007669"/>
    <property type="project" value="TreeGrafter"/>
</dbReference>
<accession>A0A518D5J3</accession>
<proteinExistence type="predicted"/>
<evidence type="ECO:0000313" key="2">
    <source>
        <dbReference type="EMBL" id="QDU86734.1"/>
    </source>
</evidence>
<keyword evidence="2" id="KW-0378">Hydrolase</keyword>
<dbReference type="InterPro" id="IPR036514">
    <property type="entry name" value="SGNH_hydro_sf"/>
</dbReference>
<dbReference type="CDD" id="cd01834">
    <property type="entry name" value="SGNH_hydrolase_like_2"/>
    <property type="match status" value="1"/>
</dbReference>
<dbReference type="Pfam" id="PF13472">
    <property type="entry name" value="Lipase_GDSL_2"/>
    <property type="match status" value="1"/>
</dbReference>
<dbReference type="PROSITE" id="PS51257">
    <property type="entry name" value="PROKAR_LIPOPROTEIN"/>
    <property type="match status" value="1"/>
</dbReference>
<dbReference type="PROSITE" id="PS51318">
    <property type="entry name" value="TAT"/>
    <property type="match status" value="1"/>
</dbReference>
<dbReference type="Gene3D" id="3.40.50.1110">
    <property type="entry name" value="SGNH hydrolase"/>
    <property type="match status" value="1"/>
</dbReference>
<dbReference type="PANTHER" id="PTHR30383">
    <property type="entry name" value="THIOESTERASE 1/PROTEASE 1/LYSOPHOSPHOLIPASE L1"/>
    <property type="match status" value="1"/>
</dbReference>
<dbReference type="KEGG" id="pnd:Pla175_00840"/>
<dbReference type="AlphaFoldDB" id="A0A518D5J3"/>
<sequence>MNTRREFLRDAALVSGAVATGACFAKPAEGDQTKSLLAPGAVVLFEGDSITDAGRNKKSDAPNDPDGMGRGYASLAAKGLHAEHPGWDLKCYNRGVSGNKVFQIAERWDGYCQQLKPDLISILIGVNDFWHKLNGKYDGTIETYRTDYRALLERTKRELPGTKLVLCEPFVLKVGAVDDRWFPDFPQYRNAAKALADEYADAWVPFQEALDKACESKPPQRWAHDGVHPTPAGAQVMADAWLKAVG</sequence>
<organism evidence="2 3">
    <name type="scientific">Pirellulimonas nuda</name>
    <dbReference type="NCBI Taxonomy" id="2528009"/>
    <lineage>
        <taxon>Bacteria</taxon>
        <taxon>Pseudomonadati</taxon>
        <taxon>Planctomycetota</taxon>
        <taxon>Planctomycetia</taxon>
        <taxon>Pirellulales</taxon>
        <taxon>Lacipirellulaceae</taxon>
        <taxon>Pirellulimonas</taxon>
    </lineage>
</organism>
<feature type="domain" description="SGNH hydrolase-type esterase" evidence="1">
    <location>
        <begin position="47"/>
        <end position="235"/>
    </location>
</feature>
<dbReference type="PANTHER" id="PTHR30383:SF5">
    <property type="entry name" value="SGNH HYDROLASE-TYPE ESTERASE DOMAIN-CONTAINING PROTEIN"/>
    <property type="match status" value="1"/>
</dbReference>
<reference evidence="2 3" key="1">
    <citation type="submission" date="2019-02" db="EMBL/GenBank/DDBJ databases">
        <title>Deep-cultivation of Planctomycetes and their phenomic and genomic characterization uncovers novel biology.</title>
        <authorList>
            <person name="Wiegand S."/>
            <person name="Jogler M."/>
            <person name="Boedeker C."/>
            <person name="Pinto D."/>
            <person name="Vollmers J."/>
            <person name="Rivas-Marin E."/>
            <person name="Kohn T."/>
            <person name="Peeters S.H."/>
            <person name="Heuer A."/>
            <person name="Rast P."/>
            <person name="Oberbeckmann S."/>
            <person name="Bunk B."/>
            <person name="Jeske O."/>
            <person name="Meyerdierks A."/>
            <person name="Storesund J.E."/>
            <person name="Kallscheuer N."/>
            <person name="Luecker S."/>
            <person name="Lage O.M."/>
            <person name="Pohl T."/>
            <person name="Merkel B.J."/>
            <person name="Hornburger P."/>
            <person name="Mueller R.-W."/>
            <person name="Bruemmer F."/>
            <person name="Labrenz M."/>
            <person name="Spormann A.M."/>
            <person name="Op den Camp H."/>
            <person name="Overmann J."/>
            <person name="Amann R."/>
            <person name="Jetten M.S.M."/>
            <person name="Mascher T."/>
            <person name="Medema M.H."/>
            <person name="Devos D.P."/>
            <person name="Kaster A.-K."/>
            <person name="Ovreas L."/>
            <person name="Rohde M."/>
            <person name="Galperin M.Y."/>
            <person name="Jogler C."/>
        </authorList>
    </citation>
    <scope>NUCLEOTIDE SEQUENCE [LARGE SCALE GENOMIC DNA]</scope>
    <source>
        <strain evidence="2 3">Pla175</strain>
    </source>
</reference>
<dbReference type="RefSeq" id="WP_145280228.1">
    <property type="nucleotide sequence ID" value="NZ_CP036291.1"/>
</dbReference>
<gene>
    <name evidence="2" type="ORF">Pla175_00840</name>
</gene>
<name>A0A518D5J3_9BACT</name>
<dbReference type="NCBIfam" id="TIGR01409">
    <property type="entry name" value="TAT_signal_seq"/>
    <property type="match status" value="1"/>
</dbReference>
<dbReference type="EMBL" id="CP036291">
    <property type="protein sequence ID" value="QDU86734.1"/>
    <property type="molecule type" value="Genomic_DNA"/>
</dbReference>
<dbReference type="InterPro" id="IPR051532">
    <property type="entry name" value="Ester_Hydrolysis_Enzymes"/>
</dbReference>
<keyword evidence="3" id="KW-1185">Reference proteome</keyword>
<dbReference type="SUPFAM" id="SSF52266">
    <property type="entry name" value="SGNH hydrolase"/>
    <property type="match status" value="1"/>
</dbReference>
<dbReference type="InterPro" id="IPR006311">
    <property type="entry name" value="TAT_signal"/>
</dbReference>
<evidence type="ECO:0000259" key="1">
    <source>
        <dbReference type="Pfam" id="PF13472"/>
    </source>
</evidence>
<dbReference type="Proteomes" id="UP000317429">
    <property type="component" value="Chromosome"/>
</dbReference>
<dbReference type="InterPro" id="IPR013830">
    <property type="entry name" value="SGNH_hydro"/>
</dbReference>
<evidence type="ECO:0000313" key="3">
    <source>
        <dbReference type="Proteomes" id="UP000317429"/>
    </source>
</evidence>
<dbReference type="InterPro" id="IPR019546">
    <property type="entry name" value="TAT_signal_bac_arc"/>
</dbReference>
<protein>
    <submittedName>
        <fullName evidence="2">GDSL-like Lipase/Acylhydrolase</fullName>
    </submittedName>
</protein>
<dbReference type="OrthoDB" id="9794725at2"/>